<evidence type="ECO:0000313" key="2">
    <source>
        <dbReference type="EMBL" id="PPK87521.1"/>
    </source>
</evidence>
<dbReference type="CDD" id="cd03801">
    <property type="entry name" value="GT4_PimA-like"/>
    <property type="match status" value="1"/>
</dbReference>
<feature type="domain" description="Glycosyl transferase family 1" evidence="1">
    <location>
        <begin position="196"/>
        <end position="349"/>
    </location>
</feature>
<evidence type="ECO:0000259" key="1">
    <source>
        <dbReference type="Pfam" id="PF00534"/>
    </source>
</evidence>
<dbReference type="PANTHER" id="PTHR45947">
    <property type="entry name" value="SULFOQUINOVOSYL TRANSFERASE SQD2"/>
    <property type="match status" value="1"/>
</dbReference>
<dbReference type="InterPro" id="IPR001296">
    <property type="entry name" value="Glyco_trans_1"/>
</dbReference>
<comment type="caution">
    <text evidence="2">The sequence shown here is derived from an EMBL/GenBank/DDBJ whole genome shotgun (WGS) entry which is preliminary data.</text>
</comment>
<dbReference type="EMBL" id="PTJC01000005">
    <property type="protein sequence ID" value="PPK87521.1"/>
    <property type="molecule type" value="Genomic_DNA"/>
</dbReference>
<proteinExistence type="predicted"/>
<reference evidence="2 3" key="1">
    <citation type="submission" date="2018-02" db="EMBL/GenBank/DDBJ databases">
        <title>Genomic Encyclopedia of Archaeal and Bacterial Type Strains, Phase II (KMG-II): from individual species to whole genera.</title>
        <authorList>
            <person name="Goeker M."/>
        </authorList>
    </citation>
    <scope>NUCLEOTIDE SEQUENCE [LARGE SCALE GENOMIC DNA]</scope>
    <source>
        <strain evidence="2 3">DSM 29526</strain>
    </source>
</reference>
<sequence length="375" mass="41909">MKILISTPVFKPMVGGMETLANNFAVHFTERGHEVTLVTPIPYAGTDDEDYRIVRQPSFREFYRLAKQTDLIFSNGASLYAAPYAMLTGKPMVMRHTGYQVACIDGAGWYDGKIAPLRPFPSFLFHLKNGKLPATLRGIVKVAALRTFAKRFVAANIAISDWMKRRHPLPNQVRIHNPFPISKFVGGRNESGVYDYDFFFLGRLVTEKGVNLLIDAFTTVQERSDNRYRLCIIGDGPERPRLEKMVHSAVQNAFVTFTGMLTKQALVDQMKACKIAVLPSTWEEPFGGAASEILAAGKNVIVSRDGALSEIVADAGLTFPNNDSAALADAMQRLVEDEDLQKTHRKNAEVRLRAFSEDDLIDQYISLFDRLLAKN</sequence>
<name>A0A2S6I7P5_9BACT</name>
<keyword evidence="3" id="KW-1185">Reference proteome</keyword>
<dbReference type="OrthoDB" id="9801573at2"/>
<accession>A0A2S6I7P5</accession>
<dbReference type="SUPFAM" id="SSF53756">
    <property type="entry name" value="UDP-Glycosyltransferase/glycogen phosphorylase"/>
    <property type="match status" value="1"/>
</dbReference>
<dbReference type="InterPro" id="IPR050194">
    <property type="entry name" value="Glycosyltransferase_grp1"/>
</dbReference>
<dbReference type="Proteomes" id="UP000237662">
    <property type="component" value="Unassembled WGS sequence"/>
</dbReference>
<dbReference type="RefSeq" id="WP_104418118.1">
    <property type="nucleotide sequence ID" value="NZ_PTJC01000005.1"/>
</dbReference>
<organism evidence="2 3">
    <name type="scientific">Neolewinella xylanilytica</name>
    <dbReference type="NCBI Taxonomy" id="1514080"/>
    <lineage>
        <taxon>Bacteria</taxon>
        <taxon>Pseudomonadati</taxon>
        <taxon>Bacteroidota</taxon>
        <taxon>Saprospiria</taxon>
        <taxon>Saprospirales</taxon>
        <taxon>Lewinellaceae</taxon>
        <taxon>Neolewinella</taxon>
    </lineage>
</organism>
<dbReference type="GO" id="GO:0016757">
    <property type="term" value="F:glycosyltransferase activity"/>
    <property type="evidence" value="ECO:0007669"/>
    <property type="project" value="InterPro"/>
</dbReference>
<dbReference type="PANTHER" id="PTHR45947:SF3">
    <property type="entry name" value="SULFOQUINOVOSYL TRANSFERASE SQD2"/>
    <property type="match status" value="1"/>
</dbReference>
<keyword evidence="2" id="KW-0808">Transferase</keyword>
<dbReference type="Pfam" id="PF00534">
    <property type="entry name" value="Glycos_transf_1"/>
    <property type="match status" value="1"/>
</dbReference>
<dbReference type="AlphaFoldDB" id="A0A2S6I7P5"/>
<evidence type="ECO:0000313" key="3">
    <source>
        <dbReference type="Proteomes" id="UP000237662"/>
    </source>
</evidence>
<gene>
    <name evidence="2" type="ORF">CLV84_0464</name>
</gene>
<dbReference type="Gene3D" id="3.40.50.2000">
    <property type="entry name" value="Glycogen Phosphorylase B"/>
    <property type="match status" value="2"/>
</dbReference>
<protein>
    <submittedName>
        <fullName evidence="2">Glycosyltransferase involved in cell wall biosynthesis</fullName>
    </submittedName>
</protein>